<evidence type="ECO:0000313" key="2">
    <source>
        <dbReference type="Proteomes" id="UP000324298"/>
    </source>
</evidence>
<dbReference type="AlphaFoldDB" id="A0A5A9XKE7"/>
<sequence length="87" mass="10102">MKAEIYSITYRIPLTDAQQARLDRKWPDGDPFISYEKIASLLEPLPVEDLDWSNHTGRYFYFTVHGDDREGTVAEVIERLERKLGGT</sequence>
<reference evidence="1 2" key="1">
    <citation type="submission" date="2019-04" db="EMBL/GenBank/DDBJ databases">
        <title>Geobacter ruber sp. nov., ferric-reducing bacteria isolated from paddy soil.</title>
        <authorList>
            <person name="Xu Z."/>
            <person name="Masuda Y."/>
            <person name="Itoh H."/>
            <person name="Senoo K."/>
        </authorList>
    </citation>
    <scope>NUCLEOTIDE SEQUENCE [LARGE SCALE GENOMIC DNA]</scope>
    <source>
        <strain evidence="1 2">Red88</strain>
    </source>
</reference>
<proteinExistence type="predicted"/>
<dbReference type="OrthoDB" id="5397129at2"/>
<organism evidence="1 2">
    <name type="scientific">Oryzomonas rubra</name>
    <dbReference type="NCBI Taxonomy" id="2509454"/>
    <lineage>
        <taxon>Bacteria</taxon>
        <taxon>Pseudomonadati</taxon>
        <taxon>Thermodesulfobacteriota</taxon>
        <taxon>Desulfuromonadia</taxon>
        <taxon>Geobacterales</taxon>
        <taxon>Geobacteraceae</taxon>
        <taxon>Oryzomonas</taxon>
    </lineage>
</organism>
<name>A0A5A9XKE7_9BACT</name>
<dbReference type="EMBL" id="SRSD01000004">
    <property type="protein sequence ID" value="KAA0892011.1"/>
    <property type="molecule type" value="Genomic_DNA"/>
</dbReference>
<evidence type="ECO:0000313" key="1">
    <source>
        <dbReference type="EMBL" id="KAA0892011.1"/>
    </source>
</evidence>
<dbReference type="Proteomes" id="UP000324298">
    <property type="component" value="Unassembled WGS sequence"/>
</dbReference>
<keyword evidence="2" id="KW-1185">Reference proteome</keyword>
<gene>
    <name evidence="1" type="ORF">ET418_07325</name>
</gene>
<comment type="caution">
    <text evidence="1">The sequence shown here is derived from an EMBL/GenBank/DDBJ whole genome shotgun (WGS) entry which is preliminary data.</text>
</comment>
<dbReference type="RefSeq" id="WP_149306949.1">
    <property type="nucleotide sequence ID" value="NZ_SRSD01000004.1"/>
</dbReference>
<accession>A0A5A9XKE7</accession>
<protein>
    <submittedName>
        <fullName evidence="1">Uncharacterized protein</fullName>
    </submittedName>
</protein>